<gene>
    <name evidence="3" type="ORF">EBH_0019250</name>
</gene>
<keyword evidence="2" id="KW-1133">Transmembrane helix</keyword>
<keyword evidence="4" id="KW-1185">Reference proteome</keyword>
<dbReference type="EMBL" id="HG710997">
    <property type="protein sequence ID" value="CDJ48117.1"/>
    <property type="molecule type" value="Genomic_DNA"/>
</dbReference>
<proteinExistence type="predicted"/>
<dbReference type="Proteomes" id="UP000030750">
    <property type="component" value="Unassembled WGS sequence"/>
</dbReference>
<dbReference type="VEuPathDB" id="ToxoDB:EBH_0019250"/>
<feature type="region of interest" description="Disordered" evidence="1">
    <location>
        <begin position="483"/>
        <end position="508"/>
    </location>
</feature>
<evidence type="ECO:0000256" key="1">
    <source>
        <dbReference type="SAM" id="MobiDB-lite"/>
    </source>
</evidence>
<sequence>MEASSSFFGFRPRVFIKLAILSLLISWNVAATCGLVAERKQIISPHTWQVVSKAAGPCAKDGPCPQTPLSYGIKASQEEGNLADYGQSLVQTGRERTKLVGLLEHEQMLAYSQNLQHAFKKYSKFIHSVRFLRELFSQNPFLKFVTVPYRDRVKIVDALEAVTKRWTPMPKDKAVAAEQVMASFVLRNMYTLRKSLLNRTVYIEVRKKILAALRDVNAGGHAMDMILANKGKPLFSWMLSLWRNPLATLSNVVSAAFEETFEGIMGLPTAEVKSACFSFGYRVNSIAPYTAVLPGGVFGSVLRSLSRSFMLVFYPAYASFRGIFSLMIGVICKTGILTAAKNLFKAIANFTRLGLRGIRILMRRFAVRGDPVAWPILQDLLRNASPAMITLLFQLYAVDVQGITQKGKLVAQALAAGSASWNYADGLWVGAFDFGRAFFNTIRSYKSGAEAFVGYCESKAMESQPAAPEEQAMIDLISDESTAAGSDAGTNESISESEGPGDASEEPPREDIMAAFKAIAPDAQVPPGEARTRLDAACRKYRKFVTSYRKDPVKHVESVAKQVVKVLKYDYKFFQSYVGEMMSVFYDTAYVLLNADVANVLNEKLPLESAGDQIQTAMAAFQRYREAAAESAAGLAVHFVIEDMGDDTLRGRRDAAAFSLLRMGSQKLRRAVNSLYGHFLESRIMISRLEGNKSIKTVQDFLSKCNPRLGVPDADVCGKVVTGEVDANLFVKEALFATHLPMAVAPNDIAALDEASVGDVFARWRESSKLSRDDQIVAEGASDRASMKTFLEYFRRSIIGRLVFIRFDFTEDFTSLVLHDSNGRSLTFKPDNADDVRALSGRQETASTTFRPSPLSTSCWFHLDEGNKGTLQFPIVSETAAIEGLEPATGAGALAEGIPVHKIPGQIQYNDRREELASIQQDPSAVREVIVAKFLDVHGRASAEMVRLRTTISRYMKILMATLLILIHSKVESFWSHSPSVFMQNITPKMFFDALQALSATAKTRPATSVMLEGRLYTFPLNFSTVKTILLGAMNRLIVRMHSLDSKDVVSVFMMTAAYLAYQKIQKHRTGKTLVMNQFQRDVLHLALAQRRGALLTEAPHCAWLEEEGLNIDKFIVMCSTLRFFKVGSVDNIEESDKGAVRNYIKAFVNILDGVRGSTSWMDFLNVRAFAAEADLFAKTAAKYSYDKLLQELRVEYAGAEKGEGLSKLYTEIHPALGGPKRYSKDRRDLATALRSYAENIKKLPESLRKSMKTFVDSCYGRFRWLVGAKQFALFKKLRPNVLHGTTFFAAVQGAEGQAFPNPELRRGLLIEALDLNEYARLQLALEELAMILSDSHSMQNVVAELRSVPVQTIEAREEYKKLKSRIEALPVETVEAAAGWSLRYLSEGKGGMELAVAMLSLKSPEARQLSNALQLSFASVEVLAFLNGALSVAQVVEFLERATPEDLAHLRISLGAFKASAQTEPRSTAMSLKTKYSVVQSISNTLESLELLQPQLEGRTMLEMCSGLLRESPQALFRGSLVSASMEDIVVMCYILSELVSFQQVKEDEITAGDLVERTRVDGKPVMTYLKDLINTSIKPETRLITANIVSPFLRGLLIAFLGQEVGHLAAAQFAAVDLTTGILTFVITSSIDFSSADPVNPLKPADVLRKVARLALGAETPTEGGAPKIVAATVSYPQCLGDWYALADFAKLEELTMNPASLTGEALANASASNRFVDITDFFFSLRQSSPVQPQVMVAKAREILMSNEKLPLLERVGLGVFITGLLKLAEQAKTDCLQEAMKDIAGYLPLTLQEQHLYKSDCFVKKFSDGAAGPEAAKNITNEQLSEAFDAIETAYATKASELFNLILSEADKLPRALDRGFEFLLHAPVLPFGRRVAEEVISAIAQRSSWDTLSDRLLLLKEVRWSLPDKTPLRKRVLDQETHPKFFNIIQIAVDILEFMRTGLFERRRIPKLLLLKRIAAAAKMIVKRLRPTSKGQDRAIRQLAAQKLREELSGLVPSPEAGGGPIAPAEEESGASEPLIPAE</sequence>
<reference evidence="3" key="1">
    <citation type="submission" date="2013-10" db="EMBL/GenBank/DDBJ databases">
        <title>Genomic analysis of the causative agents of coccidiosis in chickens.</title>
        <authorList>
            <person name="Reid A.J."/>
            <person name="Blake D."/>
            <person name="Billington K."/>
            <person name="Browne H."/>
            <person name="Dunn M."/>
            <person name="Hung S."/>
            <person name="Kawahara F."/>
            <person name="Miranda-Saavedra D."/>
            <person name="Mourier T."/>
            <person name="Nagra H."/>
            <person name="Otto T.D."/>
            <person name="Rawlings N."/>
            <person name="Sanchez A."/>
            <person name="Sanders M."/>
            <person name="Subramaniam C."/>
            <person name="Tay Y."/>
            <person name="Dear P."/>
            <person name="Doerig C."/>
            <person name="Gruber A."/>
            <person name="Parkinson J."/>
            <person name="Shirley M."/>
            <person name="Wan K.L."/>
            <person name="Berriman M."/>
            <person name="Tomley F."/>
            <person name="Pain A."/>
        </authorList>
    </citation>
    <scope>NUCLEOTIDE SEQUENCE [LARGE SCALE GENOMIC DNA]</scope>
    <source>
        <strain evidence="3">Houghton</strain>
    </source>
</reference>
<keyword evidence="2" id="KW-0472">Membrane</keyword>
<protein>
    <recommendedName>
        <fullName evidence="5">Rhoptry neck protein</fullName>
    </recommendedName>
</protein>
<dbReference type="OrthoDB" id="371154at2759"/>
<accession>U6LCF9</accession>
<feature type="transmembrane region" description="Helical" evidence="2">
    <location>
        <begin position="14"/>
        <end position="37"/>
    </location>
</feature>
<evidence type="ECO:0000313" key="4">
    <source>
        <dbReference type="Proteomes" id="UP000030750"/>
    </source>
</evidence>
<reference evidence="3" key="2">
    <citation type="submission" date="2013-10" db="EMBL/GenBank/DDBJ databases">
        <authorList>
            <person name="Aslett M."/>
        </authorList>
    </citation>
    <scope>NUCLEOTIDE SEQUENCE [LARGE SCALE GENOMIC DNA]</scope>
    <source>
        <strain evidence="3">Houghton</strain>
    </source>
</reference>
<evidence type="ECO:0000256" key="2">
    <source>
        <dbReference type="SAM" id="Phobius"/>
    </source>
</evidence>
<organism evidence="3 4">
    <name type="scientific">Eimeria brunetti</name>
    <dbReference type="NCBI Taxonomy" id="51314"/>
    <lineage>
        <taxon>Eukaryota</taxon>
        <taxon>Sar</taxon>
        <taxon>Alveolata</taxon>
        <taxon>Apicomplexa</taxon>
        <taxon>Conoidasida</taxon>
        <taxon>Coccidia</taxon>
        <taxon>Eucoccidiorida</taxon>
        <taxon>Eimeriorina</taxon>
        <taxon>Eimeriidae</taxon>
        <taxon>Eimeria</taxon>
    </lineage>
</organism>
<evidence type="ECO:0008006" key="5">
    <source>
        <dbReference type="Google" id="ProtNLM"/>
    </source>
</evidence>
<keyword evidence="2" id="KW-0812">Transmembrane</keyword>
<name>U6LCF9_9EIME</name>
<evidence type="ECO:0000313" key="3">
    <source>
        <dbReference type="EMBL" id="CDJ48117.1"/>
    </source>
</evidence>
<feature type="compositionally biased region" description="Polar residues" evidence="1">
    <location>
        <begin position="483"/>
        <end position="496"/>
    </location>
</feature>
<feature type="region of interest" description="Disordered" evidence="1">
    <location>
        <begin position="1997"/>
        <end position="2028"/>
    </location>
</feature>
<feature type="transmembrane region" description="Helical" evidence="2">
    <location>
        <begin position="311"/>
        <end position="331"/>
    </location>
</feature>